<feature type="chain" id="PRO_5040906247" evidence="1">
    <location>
        <begin position="23"/>
        <end position="111"/>
    </location>
</feature>
<name>A0A9X0UDU9_9PROT</name>
<evidence type="ECO:0000256" key="1">
    <source>
        <dbReference type="SAM" id="SignalP"/>
    </source>
</evidence>
<organism evidence="2 3">
    <name type="scientific">Siccirubricoccus deserti</name>
    <dbReference type="NCBI Taxonomy" id="2013562"/>
    <lineage>
        <taxon>Bacteria</taxon>
        <taxon>Pseudomonadati</taxon>
        <taxon>Pseudomonadota</taxon>
        <taxon>Alphaproteobacteria</taxon>
        <taxon>Acetobacterales</taxon>
        <taxon>Roseomonadaceae</taxon>
        <taxon>Siccirubricoccus</taxon>
    </lineage>
</organism>
<accession>A0A9X0UDU9</accession>
<evidence type="ECO:0000313" key="3">
    <source>
        <dbReference type="Proteomes" id="UP000600101"/>
    </source>
</evidence>
<dbReference type="AlphaFoldDB" id="A0A9X0UDU9"/>
<feature type="signal peptide" evidence="1">
    <location>
        <begin position="1"/>
        <end position="22"/>
    </location>
</feature>
<dbReference type="EMBL" id="JACOMF010000021">
    <property type="protein sequence ID" value="MBC4017004.1"/>
    <property type="molecule type" value="Genomic_DNA"/>
</dbReference>
<keyword evidence="1" id="KW-0732">Signal</keyword>
<sequence>MIRMAALAALVALAAPFAAAQAAPPGPICRLPAVVDVAAQALRLNARYAHIDPARIRESPTLDPRVVRCDFCLTILHYDTARFGDTPAAFCQARGYSVRAVRNGFVVQVLR</sequence>
<keyword evidence="3" id="KW-1185">Reference proteome</keyword>
<dbReference type="RefSeq" id="WP_186771770.1">
    <property type="nucleotide sequence ID" value="NZ_JACOMF010000021.1"/>
</dbReference>
<reference evidence="2" key="1">
    <citation type="submission" date="2020-08" db="EMBL/GenBank/DDBJ databases">
        <authorList>
            <person name="Hu Y."/>
            <person name="Nguyen S.V."/>
            <person name="Li F."/>
            <person name="Fanning S."/>
        </authorList>
    </citation>
    <scope>NUCLEOTIDE SEQUENCE</scope>
    <source>
        <strain evidence="2">SYSU D8009</strain>
    </source>
</reference>
<proteinExistence type="predicted"/>
<gene>
    <name evidence="2" type="ORF">H7965_16940</name>
</gene>
<dbReference type="Proteomes" id="UP000600101">
    <property type="component" value="Unassembled WGS sequence"/>
</dbReference>
<evidence type="ECO:0000313" key="2">
    <source>
        <dbReference type="EMBL" id="MBC4017004.1"/>
    </source>
</evidence>
<comment type="caution">
    <text evidence="2">The sequence shown here is derived from an EMBL/GenBank/DDBJ whole genome shotgun (WGS) entry which is preliminary data.</text>
</comment>
<protein>
    <submittedName>
        <fullName evidence="2">Uncharacterized protein</fullName>
    </submittedName>
</protein>